<protein>
    <recommendedName>
        <fullName evidence="3">CCHC-type domain-containing protein</fullName>
    </recommendedName>
</protein>
<accession>A0AAD9RDY7</accession>
<dbReference type="Gene3D" id="4.10.60.10">
    <property type="entry name" value="Zinc finger, CCHC-type"/>
    <property type="match status" value="1"/>
</dbReference>
<feature type="compositionally biased region" description="Low complexity" evidence="2">
    <location>
        <begin position="215"/>
        <end position="228"/>
    </location>
</feature>
<dbReference type="AlphaFoldDB" id="A0AAD9RDY7"/>
<dbReference type="Proteomes" id="UP001258017">
    <property type="component" value="Unassembled WGS sequence"/>
</dbReference>
<dbReference type="EMBL" id="JAIFRP010000831">
    <property type="protein sequence ID" value="KAK2577912.1"/>
    <property type="molecule type" value="Genomic_DNA"/>
</dbReference>
<dbReference type="SUPFAM" id="SSF57756">
    <property type="entry name" value="Retrovirus zinc finger-like domains"/>
    <property type="match status" value="1"/>
</dbReference>
<feature type="region of interest" description="Disordered" evidence="2">
    <location>
        <begin position="215"/>
        <end position="236"/>
    </location>
</feature>
<dbReference type="InterPro" id="IPR001878">
    <property type="entry name" value="Znf_CCHC"/>
</dbReference>
<keyword evidence="1" id="KW-0863">Zinc-finger</keyword>
<comment type="caution">
    <text evidence="4">The sequence shown here is derived from an EMBL/GenBank/DDBJ whole genome shotgun (WGS) entry which is preliminary data.</text>
</comment>
<evidence type="ECO:0000313" key="5">
    <source>
        <dbReference type="Proteomes" id="UP001258017"/>
    </source>
</evidence>
<name>A0AAD9RDY7_9HYME</name>
<gene>
    <name evidence="4" type="ORF">KPH14_011857</name>
</gene>
<dbReference type="GO" id="GO:0008270">
    <property type="term" value="F:zinc ion binding"/>
    <property type="evidence" value="ECO:0007669"/>
    <property type="project" value="UniProtKB-KW"/>
</dbReference>
<dbReference type="PROSITE" id="PS50158">
    <property type="entry name" value="ZF_CCHC"/>
    <property type="match status" value="1"/>
</dbReference>
<proteinExistence type="predicted"/>
<evidence type="ECO:0000256" key="1">
    <source>
        <dbReference type="PROSITE-ProRule" id="PRU00047"/>
    </source>
</evidence>
<evidence type="ECO:0000313" key="4">
    <source>
        <dbReference type="EMBL" id="KAK2577912.1"/>
    </source>
</evidence>
<evidence type="ECO:0000256" key="2">
    <source>
        <dbReference type="SAM" id="MobiDB-lite"/>
    </source>
</evidence>
<evidence type="ECO:0000259" key="3">
    <source>
        <dbReference type="PROSITE" id="PS50158"/>
    </source>
</evidence>
<sequence length="236" mass="27639">MNEMKDRFETKYSKECIDQWIDRTRKRKKNKSLEEINNVEVTKKTHKNGKEETTDMMIQQEMERIRTYPENHSGPATVVTFNSESGRIEWIPSESVVLTFEADTIPDKIQVYGLYFMKVEVYIELVKICYNCYKVGHTAKFCKNKKICRTCGDGYHEDKIECPKKSIPFCVQCNEEHLMLSSKCNTFIYNKDLNIIMATKNISIYEARREARAKSTNSMRSTNNNNDNVADLTNKF</sequence>
<reference evidence="4" key="1">
    <citation type="submission" date="2021-08" db="EMBL/GenBank/DDBJ databases">
        <authorList>
            <person name="Misof B."/>
            <person name="Oliver O."/>
            <person name="Podsiadlowski L."/>
            <person name="Donath A."/>
            <person name="Peters R."/>
            <person name="Mayer C."/>
            <person name="Rust J."/>
            <person name="Gunkel S."/>
            <person name="Lesny P."/>
            <person name="Martin S."/>
            <person name="Oeyen J.P."/>
            <person name="Petersen M."/>
            <person name="Panagiotis P."/>
            <person name="Wilbrandt J."/>
            <person name="Tanja T."/>
        </authorList>
    </citation>
    <scope>NUCLEOTIDE SEQUENCE</scope>
    <source>
        <strain evidence="4">GBR_01_08_01A</strain>
        <tissue evidence="4">Thorax + abdomen</tissue>
    </source>
</reference>
<reference evidence="4" key="2">
    <citation type="journal article" date="2023" name="Commun. Biol.">
        <title>Intrasexual cuticular hydrocarbon dimorphism in a wasp sheds light on hydrocarbon biosynthesis genes in Hymenoptera.</title>
        <authorList>
            <person name="Moris V.C."/>
            <person name="Podsiadlowski L."/>
            <person name="Martin S."/>
            <person name="Oeyen J.P."/>
            <person name="Donath A."/>
            <person name="Petersen M."/>
            <person name="Wilbrandt J."/>
            <person name="Misof B."/>
            <person name="Liedtke D."/>
            <person name="Thamm M."/>
            <person name="Scheiner R."/>
            <person name="Schmitt T."/>
            <person name="Niehuis O."/>
        </authorList>
    </citation>
    <scope>NUCLEOTIDE SEQUENCE</scope>
    <source>
        <strain evidence="4">GBR_01_08_01A</strain>
    </source>
</reference>
<keyword evidence="1" id="KW-0479">Metal-binding</keyword>
<dbReference type="InterPro" id="IPR036875">
    <property type="entry name" value="Znf_CCHC_sf"/>
</dbReference>
<keyword evidence="1" id="KW-0862">Zinc</keyword>
<organism evidence="4 5">
    <name type="scientific">Odynerus spinipes</name>
    <dbReference type="NCBI Taxonomy" id="1348599"/>
    <lineage>
        <taxon>Eukaryota</taxon>
        <taxon>Metazoa</taxon>
        <taxon>Ecdysozoa</taxon>
        <taxon>Arthropoda</taxon>
        <taxon>Hexapoda</taxon>
        <taxon>Insecta</taxon>
        <taxon>Pterygota</taxon>
        <taxon>Neoptera</taxon>
        <taxon>Endopterygota</taxon>
        <taxon>Hymenoptera</taxon>
        <taxon>Apocrita</taxon>
        <taxon>Aculeata</taxon>
        <taxon>Vespoidea</taxon>
        <taxon>Vespidae</taxon>
        <taxon>Eumeninae</taxon>
        <taxon>Odynerus</taxon>
    </lineage>
</organism>
<keyword evidence="5" id="KW-1185">Reference proteome</keyword>
<feature type="domain" description="CCHC-type" evidence="3">
    <location>
        <begin position="129"/>
        <end position="144"/>
    </location>
</feature>
<dbReference type="GO" id="GO:0003676">
    <property type="term" value="F:nucleic acid binding"/>
    <property type="evidence" value="ECO:0007669"/>
    <property type="project" value="InterPro"/>
</dbReference>